<protein>
    <submittedName>
        <fullName evidence="1">Uncharacterized protein</fullName>
    </submittedName>
</protein>
<sequence length="103" mass="11260">MRISWAADGEWRVRVKFRKALTSVADNGTYPKLHVGRVNIDLHGHGGGNSVTYEKGRGSTGAEGGILADFDGEHGWFWRNRDSVPVTVTVLVKGECAEFKDAS</sequence>
<dbReference type="STRING" id="314271.RB2654_09409"/>
<proteinExistence type="predicted"/>
<evidence type="ECO:0000313" key="1">
    <source>
        <dbReference type="EMBL" id="EAQ13276.1"/>
    </source>
</evidence>
<dbReference type="HOGENOM" id="CLU_2260368_0_0_5"/>
<evidence type="ECO:0000313" key="2">
    <source>
        <dbReference type="Proteomes" id="UP000002931"/>
    </source>
</evidence>
<gene>
    <name evidence="1" type="ORF">RB2654_09409</name>
</gene>
<accession>A3VED8</accession>
<dbReference type="AlphaFoldDB" id="A3VED8"/>
<organism evidence="1 2">
    <name type="scientific">Maritimibacter alkaliphilus HTCC2654</name>
    <dbReference type="NCBI Taxonomy" id="314271"/>
    <lineage>
        <taxon>Bacteria</taxon>
        <taxon>Pseudomonadati</taxon>
        <taxon>Pseudomonadota</taxon>
        <taxon>Alphaproteobacteria</taxon>
        <taxon>Rhodobacterales</taxon>
        <taxon>Roseobacteraceae</taxon>
        <taxon>Maritimibacter</taxon>
    </lineage>
</organism>
<dbReference type="EMBL" id="AAMT01000005">
    <property type="protein sequence ID" value="EAQ13276.1"/>
    <property type="molecule type" value="Genomic_DNA"/>
</dbReference>
<comment type="caution">
    <text evidence="1">The sequence shown here is derived from an EMBL/GenBank/DDBJ whole genome shotgun (WGS) entry which is preliminary data.</text>
</comment>
<name>A3VED8_9RHOB</name>
<reference evidence="1 2" key="1">
    <citation type="journal article" date="2010" name="J. Bacteriol.">
        <title>Genome sequences of Pelagibaca bermudensis HTCC2601T and Maritimibacter alkaliphilus HTCC2654T, the type strains of two marine Roseobacter genera.</title>
        <authorList>
            <person name="Thrash J.C."/>
            <person name="Cho J.C."/>
            <person name="Ferriera S."/>
            <person name="Johnson J."/>
            <person name="Vergin K.L."/>
            <person name="Giovannoni S.J."/>
        </authorList>
    </citation>
    <scope>NUCLEOTIDE SEQUENCE [LARGE SCALE GENOMIC DNA]</scope>
    <source>
        <strain evidence="1 2">HTCC2654</strain>
    </source>
</reference>
<dbReference type="Proteomes" id="UP000002931">
    <property type="component" value="Unassembled WGS sequence"/>
</dbReference>
<keyword evidence="2" id="KW-1185">Reference proteome</keyword>
<dbReference type="eggNOG" id="ENOG502ZREC">
    <property type="taxonomic scope" value="Bacteria"/>
</dbReference>